<dbReference type="Pfam" id="PF05118">
    <property type="entry name" value="Asp_Arg_Hydrox"/>
    <property type="match status" value="1"/>
</dbReference>
<accession>A0ABW8QXN8</accession>
<keyword evidence="3" id="KW-1185">Reference proteome</keyword>
<feature type="domain" description="Aspartyl/asparaginy/proline hydroxylase" evidence="1">
    <location>
        <begin position="35"/>
        <end position="152"/>
    </location>
</feature>
<protein>
    <submittedName>
        <fullName evidence="2">Aspartyl/asparaginyl beta-hydroxylase domain-containing protein</fullName>
    </submittedName>
</protein>
<sequence>MFKIDETADSAAFFEEFERVCAKELTPAYSGSDAWTGVRVFDLRGANRLSELPYLRSHLEKIGMKNVAMVNYYNMAPRSEQHAHRDQSGNLLFGISRLHIPLKTNPLAFLEIEHIRYQLKLNEVWALDTSGLHAAQNESDVERVHLVIDVKRAPETEKYFPKMTMAVRLHLAKFIIIMGFKVLRDILTKPATILDRMSYIVRMVTKQNR</sequence>
<comment type="caution">
    <text evidence="2">The sequence shown here is derived from an EMBL/GenBank/DDBJ whole genome shotgun (WGS) entry which is preliminary data.</text>
</comment>
<dbReference type="SUPFAM" id="SSF51197">
    <property type="entry name" value="Clavaminate synthase-like"/>
    <property type="match status" value="1"/>
</dbReference>
<evidence type="ECO:0000313" key="3">
    <source>
        <dbReference type="Proteomes" id="UP001623008"/>
    </source>
</evidence>
<organism evidence="2 3">
    <name type="scientific">Pseudomonas pergaminensis</name>
    <dbReference type="NCBI Taxonomy" id="2853159"/>
    <lineage>
        <taxon>Bacteria</taxon>
        <taxon>Pseudomonadati</taxon>
        <taxon>Pseudomonadota</taxon>
        <taxon>Gammaproteobacteria</taxon>
        <taxon>Pseudomonadales</taxon>
        <taxon>Pseudomonadaceae</taxon>
        <taxon>Pseudomonas</taxon>
    </lineage>
</organism>
<name>A0ABW8QXN8_9PSED</name>
<dbReference type="Gene3D" id="2.60.120.330">
    <property type="entry name" value="B-lactam Antibiotic, Isopenicillin N Synthase, Chain"/>
    <property type="match status" value="1"/>
</dbReference>
<evidence type="ECO:0000313" key="2">
    <source>
        <dbReference type="EMBL" id="MFK9004393.1"/>
    </source>
</evidence>
<proteinExistence type="predicted"/>
<evidence type="ECO:0000259" key="1">
    <source>
        <dbReference type="Pfam" id="PF05118"/>
    </source>
</evidence>
<gene>
    <name evidence="2" type="ORF">ACJEBJ_09680</name>
</gene>
<dbReference type="RefSeq" id="WP_406597357.1">
    <property type="nucleotide sequence ID" value="NZ_JBJHQF010000011.1"/>
</dbReference>
<dbReference type="EMBL" id="JBJHQF010000011">
    <property type="protein sequence ID" value="MFK9004393.1"/>
    <property type="molecule type" value="Genomic_DNA"/>
</dbReference>
<dbReference type="InterPro" id="IPR007803">
    <property type="entry name" value="Asp/Arg/Pro-Hydrxlase"/>
</dbReference>
<dbReference type="InterPro" id="IPR027443">
    <property type="entry name" value="IPNS-like_sf"/>
</dbReference>
<dbReference type="Proteomes" id="UP001623008">
    <property type="component" value="Unassembled WGS sequence"/>
</dbReference>
<reference evidence="2 3" key="1">
    <citation type="submission" date="2024-11" db="EMBL/GenBank/DDBJ databases">
        <authorList>
            <person name="Lucas J.A."/>
        </authorList>
    </citation>
    <scope>NUCLEOTIDE SEQUENCE [LARGE SCALE GENOMIC DNA]</scope>
    <source>
        <strain evidence="2 3">Z 7.15</strain>
    </source>
</reference>